<dbReference type="EMBL" id="DPMF01000299">
    <property type="protein sequence ID" value="HCV81960.1"/>
    <property type="molecule type" value="Genomic_DNA"/>
</dbReference>
<name>A0A3D5J3M2_9FLAO</name>
<feature type="non-terminal residue" evidence="3">
    <location>
        <position position="64"/>
    </location>
</feature>
<evidence type="ECO:0000313" key="4">
    <source>
        <dbReference type="Proteomes" id="UP000264330"/>
    </source>
</evidence>
<keyword evidence="2" id="KW-0663">Pyridoxal phosphate</keyword>
<comment type="caution">
    <text evidence="3">The sequence shown here is derived from an EMBL/GenBank/DDBJ whole genome shotgun (WGS) entry which is preliminary data.</text>
</comment>
<keyword evidence="3" id="KW-0456">Lyase</keyword>
<dbReference type="PANTHER" id="PTHR48077:SF3">
    <property type="entry name" value="TRYPTOPHAN SYNTHASE"/>
    <property type="match status" value="1"/>
</dbReference>
<comment type="cofactor">
    <cofactor evidence="1">
        <name>pyridoxal 5'-phosphate</name>
        <dbReference type="ChEBI" id="CHEBI:597326"/>
    </cofactor>
</comment>
<dbReference type="GO" id="GO:0005737">
    <property type="term" value="C:cytoplasm"/>
    <property type="evidence" value="ECO:0007669"/>
    <property type="project" value="TreeGrafter"/>
</dbReference>
<dbReference type="AlphaFoldDB" id="A0A3D5J3M2"/>
<proteinExistence type="predicted"/>
<dbReference type="GO" id="GO:0004834">
    <property type="term" value="F:tryptophan synthase activity"/>
    <property type="evidence" value="ECO:0007669"/>
    <property type="project" value="UniProtKB-EC"/>
</dbReference>
<dbReference type="PANTHER" id="PTHR48077">
    <property type="entry name" value="TRYPTOPHAN SYNTHASE-RELATED"/>
    <property type="match status" value="1"/>
</dbReference>
<dbReference type="InterPro" id="IPR023026">
    <property type="entry name" value="Trp_synth_beta/beta-like"/>
</dbReference>
<protein>
    <submittedName>
        <fullName evidence="3">Tryptophan synthase subunit beta</fullName>
        <ecNumber evidence="3">4.2.1.20</ecNumber>
    </submittedName>
</protein>
<evidence type="ECO:0000256" key="2">
    <source>
        <dbReference type="ARBA" id="ARBA00022898"/>
    </source>
</evidence>
<dbReference type="Proteomes" id="UP000264330">
    <property type="component" value="Unassembled WGS sequence"/>
</dbReference>
<accession>A0A3D5J3M2</accession>
<sequence length="64" mass="7628">MTYQANEKGYYGEFGGAFIPEMLYPNVEELRRQYLDIMKEDSFQKEFKALLKDYVGRPTPLYYA</sequence>
<dbReference type="SUPFAM" id="SSF53686">
    <property type="entry name" value="Tryptophan synthase beta subunit-like PLP-dependent enzymes"/>
    <property type="match status" value="1"/>
</dbReference>
<reference evidence="3 4" key="1">
    <citation type="journal article" date="2018" name="Nat. Biotechnol.">
        <title>A standardized bacterial taxonomy based on genome phylogeny substantially revises the tree of life.</title>
        <authorList>
            <person name="Parks D.H."/>
            <person name="Chuvochina M."/>
            <person name="Waite D.W."/>
            <person name="Rinke C."/>
            <person name="Skarshewski A."/>
            <person name="Chaumeil P.A."/>
            <person name="Hugenholtz P."/>
        </authorList>
    </citation>
    <scope>NUCLEOTIDE SEQUENCE [LARGE SCALE GENOMIC DNA]</scope>
    <source>
        <strain evidence="3">UBA9359</strain>
    </source>
</reference>
<organism evidence="3 4">
    <name type="scientific">Zunongwangia profunda</name>
    <dbReference type="NCBI Taxonomy" id="398743"/>
    <lineage>
        <taxon>Bacteria</taxon>
        <taxon>Pseudomonadati</taxon>
        <taxon>Bacteroidota</taxon>
        <taxon>Flavobacteriia</taxon>
        <taxon>Flavobacteriales</taxon>
        <taxon>Flavobacteriaceae</taxon>
        <taxon>Zunongwangia</taxon>
    </lineage>
</organism>
<gene>
    <name evidence="3" type="ORF">DGQ38_13015</name>
</gene>
<dbReference type="Gene3D" id="3.40.50.1100">
    <property type="match status" value="1"/>
</dbReference>
<dbReference type="InterPro" id="IPR036052">
    <property type="entry name" value="TrpB-like_PALP_sf"/>
</dbReference>
<evidence type="ECO:0000256" key="1">
    <source>
        <dbReference type="ARBA" id="ARBA00001933"/>
    </source>
</evidence>
<dbReference type="EC" id="4.2.1.20" evidence="3"/>
<evidence type="ECO:0000313" key="3">
    <source>
        <dbReference type="EMBL" id="HCV81960.1"/>
    </source>
</evidence>